<feature type="transmembrane region" description="Helical" evidence="7">
    <location>
        <begin position="412"/>
        <end position="431"/>
    </location>
</feature>
<organism evidence="9 10">
    <name type="scientific">Blastococcus deserti</name>
    <dbReference type="NCBI Taxonomy" id="2259033"/>
    <lineage>
        <taxon>Bacteria</taxon>
        <taxon>Bacillati</taxon>
        <taxon>Actinomycetota</taxon>
        <taxon>Actinomycetes</taxon>
        <taxon>Geodermatophilales</taxon>
        <taxon>Geodermatophilaceae</taxon>
        <taxon>Blastococcus</taxon>
    </lineage>
</organism>
<evidence type="ECO:0000256" key="4">
    <source>
        <dbReference type="ARBA" id="ARBA00022692"/>
    </source>
</evidence>
<feature type="transmembrane region" description="Helical" evidence="7">
    <location>
        <begin position="194"/>
        <end position="212"/>
    </location>
</feature>
<accession>A0ABW4X9Z5</accession>
<sequence length="448" mass="46549">MSDSGSAPEVGEGAAARTAARERPLHLGLRQNAAQFTLLVAVNALVGGMLGQERTVLPLLAEREFGLTAYTAVLTYILAFGLAKAVTNYLAGAWSDRYGRKPVLVAGWVVAVPVPLLLIWAPSWGWVVAANVLLGISQGLTWSTAVIMKIDLVGPARRGLATGFNEAAGYLAVAATALATGYLAGASGLRPEPFFLGIAYAALGLGLSTLAVRETRQHARLEAGTHTSRADGRHDHLHEELSQRQVFVQTSFREPALSSASQAGLVNNLNDGLAWGLFPVLYAGAGLGVGRIGVLAALYPAVWGLGQLVTGALSDRWGRKPFIVGGMLLQAAALALVAVGDAFAVWAVAAVLLGAGTAMVYPTLLAAIGDVAHPGWRASSVGIYRLWRDGGFAVGALLAGVLADLYGIRAAVWFVAALTAVSGAVVAIRMYETHQRGPGPRRRAGPAG</sequence>
<protein>
    <submittedName>
        <fullName evidence="9">MFS transporter</fullName>
    </submittedName>
</protein>
<keyword evidence="3" id="KW-1003">Cell membrane</keyword>
<keyword evidence="4 7" id="KW-0812">Transmembrane</keyword>
<proteinExistence type="predicted"/>
<reference evidence="10" key="1">
    <citation type="journal article" date="2019" name="Int. J. Syst. Evol. Microbiol.">
        <title>The Global Catalogue of Microorganisms (GCM) 10K type strain sequencing project: providing services to taxonomists for standard genome sequencing and annotation.</title>
        <authorList>
            <consortium name="The Broad Institute Genomics Platform"/>
            <consortium name="The Broad Institute Genome Sequencing Center for Infectious Disease"/>
            <person name="Wu L."/>
            <person name="Ma J."/>
        </authorList>
    </citation>
    <scope>NUCLEOTIDE SEQUENCE [LARGE SCALE GENOMIC DNA]</scope>
    <source>
        <strain evidence="10">JCM 3338</strain>
    </source>
</reference>
<feature type="transmembrane region" description="Helical" evidence="7">
    <location>
        <begin position="103"/>
        <end position="120"/>
    </location>
</feature>
<dbReference type="Pfam" id="PF07690">
    <property type="entry name" value="MFS_1"/>
    <property type="match status" value="2"/>
</dbReference>
<dbReference type="Proteomes" id="UP001597402">
    <property type="component" value="Unassembled WGS sequence"/>
</dbReference>
<evidence type="ECO:0000256" key="6">
    <source>
        <dbReference type="ARBA" id="ARBA00023136"/>
    </source>
</evidence>
<dbReference type="SUPFAM" id="SSF103473">
    <property type="entry name" value="MFS general substrate transporter"/>
    <property type="match status" value="1"/>
</dbReference>
<feature type="transmembrane region" description="Helical" evidence="7">
    <location>
        <begin position="126"/>
        <end position="147"/>
    </location>
</feature>
<feature type="transmembrane region" description="Helical" evidence="7">
    <location>
        <begin position="168"/>
        <end position="188"/>
    </location>
</feature>
<feature type="transmembrane region" description="Helical" evidence="7">
    <location>
        <begin position="345"/>
        <end position="365"/>
    </location>
</feature>
<dbReference type="InterPro" id="IPR036259">
    <property type="entry name" value="MFS_trans_sf"/>
</dbReference>
<dbReference type="PANTHER" id="PTHR23517:SF3">
    <property type="entry name" value="INTEGRAL MEMBRANE TRANSPORT PROTEIN"/>
    <property type="match status" value="1"/>
</dbReference>
<evidence type="ECO:0000313" key="9">
    <source>
        <dbReference type="EMBL" id="MFD2091448.1"/>
    </source>
</evidence>
<comment type="subcellular location">
    <subcellularLocation>
        <location evidence="1">Cell membrane</location>
        <topology evidence="1">Multi-pass membrane protein</topology>
    </subcellularLocation>
</comment>
<comment type="caution">
    <text evidence="9">The sequence shown here is derived from an EMBL/GenBank/DDBJ whole genome shotgun (WGS) entry which is preliminary data.</text>
</comment>
<keyword evidence="10" id="KW-1185">Reference proteome</keyword>
<dbReference type="Gene3D" id="1.20.1250.20">
    <property type="entry name" value="MFS general substrate transporter like domains"/>
    <property type="match status" value="2"/>
</dbReference>
<dbReference type="InterPro" id="IPR011701">
    <property type="entry name" value="MFS"/>
</dbReference>
<dbReference type="PANTHER" id="PTHR23517">
    <property type="entry name" value="RESISTANCE PROTEIN MDTM, PUTATIVE-RELATED-RELATED"/>
    <property type="match status" value="1"/>
</dbReference>
<dbReference type="RefSeq" id="WP_376873743.1">
    <property type="nucleotide sequence ID" value="NZ_JBHUHP010000008.1"/>
</dbReference>
<dbReference type="CDD" id="cd17325">
    <property type="entry name" value="MFS_MdtG_SLC18_like"/>
    <property type="match status" value="1"/>
</dbReference>
<dbReference type="InterPro" id="IPR050171">
    <property type="entry name" value="MFS_Transporters"/>
</dbReference>
<evidence type="ECO:0000259" key="8">
    <source>
        <dbReference type="PROSITE" id="PS50850"/>
    </source>
</evidence>
<dbReference type="InterPro" id="IPR020846">
    <property type="entry name" value="MFS_dom"/>
</dbReference>
<keyword evidence="6 7" id="KW-0472">Membrane</keyword>
<dbReference type="InterPro" id="IPR005829">
    <property type="entry name" value="Sugar_transporter_CS"/>
</dbReference>
<keyword evidence="5 7" id="KW-1133">Transmembrane helix</keyword>
<evidence type="ECO:0000256" key="2">
    <source>
        <dbReference type="ARBA" id="ARBA00022448"/>
    </source>
</evidence>
<name>A0ABW4X9Z5_9ACTN</name>
<evidence type="ECO:0000256" key="7">
    <source>
        <dbReference type="SAM" id="Phobius"/>
    </source>
</evidence>
<feature type="transmembrane region" description="Helical" evidence="7">
    <location>
        <begin position="70"/>
        <end position="91"/>
    </location>
</feature>
<evidence type="ECO:0000256" key="1">
    <source>
        <dbReference type="ARBA" id="ARBA00004651"/>
    </source>
</evidence>
<feature type="domain" description="Major facilitator superfamily (MFS) profile" evidence="8">
    <location>
        <begin position="36"/>
        <end position="434"/>
    </location>
</feature>
<gene>
    <name evidence="9" type="ORF">ACFSHS_07645</name>
</gene>
<dbReference type="PROSITE" id="PS00216">
    <property type="entry name" value="SUGAR_TRANSPORT_1"/>
    <property type="match status" value="2"/>
</dbReference>
<dbReference type="EMBL" id="JBHUHP010000008">
    <property type="protein sequence ID" value="MFD2091448.1"/>
    <property type="molecule type" value="Genomic_DNA"/>
</dbReference>
<keyword evidence="2" id="KW-0813">Transport</keyword>
<feature type="transmembrane region" description="Helical" evidence="7">
    <location>
        <begin position="322"/>
        <end position="339"/>
    </location>
</feature>
<evidence type="ECO:0000256" key="5">
    <source>
        <dbReference type="ARBA" id="ARBA00022989"/>
    </source>
</evidence>
<dbReference type="PROSITE" id="PS50850">
    <property type="entry name" value="MFS"/>
    <property type="match status" value="1"/>
</dbReference>
<evidence type="ECO:0000256" key="3">
    <source>
        <dbReference type="ARBA" id="ARBA00022475"/>
    </source>
</evidence>
<evidence type="ECO:0000313" key="10">
    <source>
        <dbReference type="Proteomes" id="UP001597402"/>
    </source>
</evidence>